<name>A0ABC9G1H7_9POAL</name>
<dbReference type="CDD" id="cd22157">
    <property type="entry name" value="F-box_AtFBW1-like"/>
    <property type="match status" value="1"/>
</dbReference>
<reference evidence="3" key="1">
    <citation type="submission" date="2024-06" db="EMBL/GenBank/DDBJ databases">
        <authorList>
            <person name="Ryan C."/>
        </authorList>
    </citation>
    <scope>NUCLEOTIDE SEQUENCE [LARGE SCALE GENOMIC DNA]</scope>
</reference>
<reference evidence="2 3" key="2">
    <citation type="submission" date="2024-10" db="EMBL/GenBank/DDBJ databases">
        <authorList>
            <person name="Ryan C."/>
        </authorList>
    </citation>
    <scope>NUCLEOTIDE SEQUENCE [LARGE SCALE GENOMIC DNA]</scope>
</reference>
<dbReference type="PANTHER" id="PTHR35546">
    <property type="entry name" value="F-BOX PROTEIN INTERACTION DOMAIN PROTEIN-RELATED"/>
    <property type="match status" value="1"/>
</dbReference>
<dbReference type="PANTHER" id="PTHR35546:SF80">
    <property type="entry name" value="F-BOX DOMAIN CONTAINING PROTEIN EXPRESSED"/>
    <property type="match status" value="1"/>
</dbReference>
<gene>
    <name evidence="2" type="ORF">URODEC1_LOCUS111406</name>
</gene>
<evidence type="ECO:0000313" key="3">
    <source>
        <dbReference type="Proteomes" id="UP001497457"/>
    </source>
</evidence>
<dbReference type="SUPFAM" id="SSF81383">
    <property type="entry name" value="F-box domain"/>
    <property type="match status" value="1"/>
</dbReference>
<dbReference type="Proteomes" id="UP001497457">
    <property type="component" value="Chromosome 8b"/>
</dbReference>
<proteinExistence type="predicted"/>
<accession>A0ABC9G1H7</accession>
<dbReference type="EMBL" id="OZ075118">
    <property type="protein sequence ID" value="CAL5086089.1"/>
    <property type="molecule type" value="Genomic_DNA"/>
</dbReference>
<dbReference type="InterPro" id="IPR055290">
    <property type="entry name" value="At3g26010-like"/>
</dbReference>
<dbReference type="PROSITE" id="PS50181">
    <property type="entry name" value="FBOX"/>
    <property type="match status" value="1"/>
</dbReference>
<keyword evidence="3" id="KW-1185">Reference proteome</keyword>
<dbReference type="InterPro" id="IPR001810">
    <property type="entry name" value="F-box_dom"/>
</dbReference>
<dbReference type="InterPro" id="IPR036047">
    <property type="entry name" value="F-box-like_dom_sf"/>
</dbReference>
<dbReference type="Pfam" id="PF00646">
    <property type="entry name" value="F-box"/>
    <property type="match status" value="1"/>
</dbReference>
<dbReference type="Gene3D" id="1.20.1280.50">
    <property type="match status" value="1"/>
</dbReference>
<evidence type="ECO:0000259" key="1">
    <source>
        <dbReference type="PROSITE" id="PS50181"/>
    </source>
</evidence>
<dbReference type="SMART" id="SM00256">
    <property type="entry name" value="FBOX"/>
    <property type="match status" value="1"/>
</dbReference>
<feature type="domain" description="F-box" evidence="1">
    <location>
        <begin position="5"/>
        <end position="55"/>
    </location>
</feature>
<protein>
    <recommendedName>
        <fullName evidence="1">F-box domain-containing protein</fullName>
    </recommendedName>
</protein>
<organism evidence="2 3">
    <name type="scientific">Urochloa decumbens</name>
    <dbReference type="NCBI Taxonomy" id="240449"/>
    <lineage>
        <taxon>Eukaryota</taxon>
        <taxon>Viridiplantae</taxon>
        <taxon>Streptophyta</taxon>
        <taxon>Embryophyta</taxon>
        <taxon>Tracheophyta</taxon>
        <taxon>Spermatophyta</taxon>
        <taxon>Magnoliopsida</taxon>
        <taxon>Liliopsida</taxon>
        <taxon>Poales</taxon>
        <taxon>Poaceae</taxon>
        <taxon>PACMAD clade</taxon>
        <taxon>Panicoideae</taxon>
        <taxon>Panicodae</taxon>
        <taxon>Paniceae</taxon>
        <taxon>Melinidinae</taxon>
        <taxon>Urochloa</taxon>
    </lineage>
</organism>
<sequence length="278" mass="30646">MDQGTTAAPYLPDELVVEILARLPAKLLCRFKCVSRRWRRLISDPAHRARLAQTLSGFFFVSRDPGWRFIGLPSSVTPLGGDGGRHTLILAPYLQGEGDQDDGLMQRAPPLALLRRASVPSLVPILHRLQSSHQGVGGLATTEAQPRETLFIRYTSLVCCYRLRSGRLLAFLCVSGGGSLQVVEADYMIFTTVKEAEVYSSETGTWGLSECKPDWLSFCGRMTFFNGCLHLPIDSDAVLSLDAKDKSWRVTQSAPLCGLLPGPWLCRSFSRALALCEE</sequence>
<dbReference type="AlphaFoldDB" id="A0ABC9G1H7"/>
<evidence type="ECO:0000313" key="2">
    <source>
        <dbReference type="EMBL" id="CAL5086089.1"/>
    </source>
</evidence>